<feature type="compositionally biased region" description="Polar residues" evidence="4">
    <location>
        <begin position="97"/>
        <end position="116"/>
    </location>
</feature>
<dbReference type="Pfam" id="PF13921">
    <property type="entry name" value="Myb_DNA-bind_6"/>
    <property type="match status" value="1"/>
</dbReference>
<dbReference type="Proteomes" id="UP000258309">
    <property type="component" value="Unassembled WGS sequence"/>
</dbReference>
<dbReference type="InterPro" id="IPR001005">
    <property type="entry name" value="SANT/Myb"/>
</dbReference>
<feature type="compositionally biased region" description="Basic and acidic residues" evidence="4">
    <location>
        <begin position="652"/>
        <end position="664"/>
    </location>
</feature>
<keyword evidence="8" id="KW-1185">Reference proteome</keyword>
<dbReference type="InterPro" id="IPR009057">
    <property type="entry name" value="Homeodomain-like_sf"/>
</dbReference>
<keyword evidence="2" id="KW-0238">DNA-binding</keyword>
<dbReference type="GO" id="GO:0005634">
    <property type="term" value="C:nucleus"/>
    <property type="evidence" value="ECO:0007669"/>
    <property type="project" value="UniProtKB-SubCell"/>
</dbReference>
<organism evidence="7 8">
    <name type="scientific">Scytalidium lignicola</name>
    <name type="common">Hyphomycete</name>
    <dbReference type="NCBI Taxonomy" id="5539"/>
    <lineage>
        <taxon>Eukaryota</taxon>
        <taxon>Fungi</taxon>
        <taxon>Dikarya</taxon>
        <taxon>Ascomycota</taxon>
        <taxon>Pezizomycotina</taxon>
        <taxon>Leotiomycetes</taxon>
        <taxon>Leotiomycetes incertae sedis</taxon>
        <taxon>Scytalidium</taxon>
    </lineage>
</organism>
<feature type="compositionally biased region" description="Basic and acidic residues" evidence="4">
    <location>
        <begin position="439"/>
        <end position="458"/>
    </location>
</feature>
<reference evidence="7 8" key="1">
    <citation type="submission" date="2018-05" db="EMBL/GenBank/DDBJ databases">
        <title>Draft genome sequence of Scytalidium lignicola DSM 105466, a ubiquitous saprotrophic fungus.</title>
        <authorList>
            <person name="Buettner E."/>
            <person name="Gebauer A.M."/>
            <person name="Hofrichter M."/>
            <person name="Liers C."/>
            <person name="Kellner H."/>
        </authorList>
    </citation>
    <scope>NUCLEOTIDE SEQUENCE [LARGE SCALE GENOMIC DNA]</scope>
    <source>
        <strain evidence="7 8">DSM 105466</strain>
    </source>
</reference>
<comment type="caution">
    <text evidence="7">The sequence shown here is derived from an EMBL/GenBank/DDBJ whole genome shotgun (WGS) entry which is preliminary data.</text>
</comment>
<feature type="region of interest" description="Disordered" evidence="4">
    <location>
        <begin position="61"/>
        <end position="171"/>
    </location>
</feature>
<feature type="compositionally biased region" description="Polar residues" evidence="4">
    <location>
        <begin position="152"/>
        <end position="161"/>
    </location>
</feature>
<feature type="region of interest" description="Disordered" evidence="4">
    <location>
        <begin position="14"/>
        <end position="38"/>
    </location>
</feature>
<dbReference type="EMBL" id="NCSJ02000035">
    <property type="protein sequence ID" value="RFU33495.1"/>
    <property type="molecule type" value="Genomic_DNA"/>
</dbReference>
<feature type="compositionally biased region" description="Polar residues" evidence="4">
    <location>
        <begin position="565"/>
        <end position="579"/>
    </location>
</feature>
<feature type="region of interest" description="Disordered" evidence="4">
    <location>
        <begin position="269"/>
        <end position="320"/>
    </location>
</feature>
<feature type="region of interest" description="Disordered" evidence="4">
    <location>
        <begin position="933"/>
        <end position="1063"/>
    </location>
</feature>
<feature type="non-terminal residue" evidence="7">
    <location>
        <position position="1"/>
    </location>
</feature>
<dbReference type="InterPro" id="IPR051651">
    <property type="entry name" value="DMTF1_DNA-bind_reg"/>
</dbReference>
<feature type="non-terminal residue" evidence="7">
    <location>
        <position position="1296"/>
    </location>
</feature>
<dbReference type="OMA" id="IYEMDEG"/>
<feature type="compositionally biased region" description="Polar residues" evidence="4">
    <location>
        <begin position="670"/>
        <end position="679"/>
    </location>
</feature>
<feature type="compositionally biased region" description="Basic and acidic residues" evidence="4">
    <location>
        <begin position="597"/>
        <end position="607"/>
    </location>
</feature>
<feature type="compositionally biased region" description="Basic and acidic residues" evidence="4">
    <location>
        <begin position="1029"/>
        <end position="1038"/>
    </location>
</feature>
<accession>A0A3E2HJL1</accession>
<feature type="domain" description="HTH myb-type" evidence="6">
    <location>
        <begin position="816"/>
        <end position="864"/>
    </location>
</feature>
<feature type="domain" description="Myb-like" evidence="5">
    <location>
        <begin position="816"/>
        <end position="860"/>
    </location>
</feature>
<feature type="compositionally biased region" description="Polar residues" evidence="4">
    <location>
        <begin position="419"/>
        <end position="437"/>
    </location>
</feature>
<feature type="compositionally biased region" description="Pro residues" evidence="4">
    <location>
        <begin position="389"/>
        <end position="400"/>
    </location>
</feature>
<feature type="compositionally biased region" description="Polar residues" evidence="4">
    <location>
        <begin position="351"/>
        <end position="367"/>
    </location>
</feature>
<name>A0A3E2HJL1_SCYLI</name>
<feature type="compositionally biased region" description="Acidic residues" evidence="4">
    <location>
        <begin position="471"/>
        <end position="484"/>
    </location>
</feature>
<dbReference type="GO" id="GO:0003700">
    <property type="term" value="F:DNA-binding transcription factor activity"/>
    <property type="evidence" value="ECO:0007669"/>
    <property type="project" value="TreeGrafter"/>
</dbReference>
<dbReference type="PROSITE" id="PS51294">
    <property type="entry name" value="HTH_MYB"/>
    <property type="match status" value="1"/>
</dbReference>
<gene>
    <name evidence="7" type="ORF">B7463_g2894</name>
</gene>
<feature type="compositionally biased region" description="Low complexity" evidence="4">
    <location>
        <begin position="14"/>
        <end position="23"/>
    </location>
</feature>
<dbReference type="PANTHER" id="PTHR46380:SF2">
    <property type="entry name" value="CYCLIN-D-BINDING MYB-LIKE TRANSCRIPTION FACTOR 1"/>
    <property type="match status" value="1"/>
</dbReference>
<evidence type="ECO:0000256" key="2">
    <source>
        <dbReference type="ARBA" id="ARBA00023125"/>
    </source>
</evidence>
<feature type="compositionally biased region" description="Polar residues" evidence="4">
    <location>
        <begin position="1206"/>
        <end position="1228"/>
    </location>
</feature>
<feature type="compositionally biased region" description="Basic and acidic residues" evidence="4">
    <location>
        <begin position="983"/>
        <end position="997"/>
    </location>
</feature>
<feature type="domain" description="Myb-like" evidence="5">
    <location>
        <begin position="863"/>
        <end position="932"/>
    </location>
</feature>
<comment type="subcellular location">
    <subcellularLocation>
        <location evidence="1">Nucleus</location>
    </subcellularLocation>
</comment>
<feature type="region of interest" description="Disordered" evidence="4">
    <location>
        <begin position="345"/>
        <end position="743"/>
    </location>
</feature>
<evidence type="ECO:0000256" key="1">
    <source>
        <dbReference type="ARBA" id="ARBA00004123"/>
    </source>
</evidence>
<dbReference type="SMART" id="SM00717">
    <property type="entry name" value="SANT"/>
    <property type="match status" value="2"/>
</dbReference>
<dbReference type="InterPro" id="IPR017930">
    <property type="entry name" value="Myb_dom"/>
</dbReference>
<feature type="compositionally biased region" description="Polar residues" evidence="4">
    <location>
        <begin position="1236"/>
        <end position="1246"/>
    </location>
</feature>
<keyword evidence="3" id="KW-0539">Nucleus</keyword>
<dbReference type="OrthoDB" id="39591at2759"/>
<dbReference type="CDD" id="cd00167">
    <property type="entry name" value="SANT"/>
    <property type="match status" value="1"/>
</dbReference>
<sequence length="1296" mass="143204">MDFLKKVLWSSQLPANSSQLSSPSNPPHKATNGTNLESNFAYQPGIISKELLTNGNEEITENADDEAASVTNSNQKQARNQARKTKKIEEMAVSETVDLSQMKSTERLGSSQTVPSSAHGVVKSADVGNRPKGKKARRSNGSVKMKKVDNVLSHQIGNTQENEIEYGSGDPSSQIMAEVLQSEEQYDVGSIVAKSPEISMSKQSKTAGEPKKPMKNRKKKATSTAADTAAGDGNKGTPARTGNIEDSFSLAVDSLQLSLSKKLKLAALHLSETSDGKGKKRALDESLTDRVSQPQKRQKNRINPGKVRRRSIANERTDSELEVLILKSGASQSVSQFAGDLFAQEAEGEATRSSSKPYPTPTSNSSILPPLREAATESKAPIESSSRPLPTPSSSIPPPRSSAAATFPPSRHSWKAVNHTPTPEIQDSPKLQLSNGSKDIARDQVDKRATNSNQEKRVMTLNNTPLQLGDESSEYSDESEEDSEDGSRDLVQAFVQQKRLAESASKAKVSTSVQIPKRSIIDENQEQPSQSELEQEESSSDSESSASDDLPGDRSVPIIVDQENRASLSQNGDISTSDQAEAEISMEQEVEISTPKNHPEVEIEHQLESTNDAIFEHSQEPESVQESIEKPVSDSQGDDMPVSLHPQDTEQEPVRRETSLRYDSDPLSPQPESESMNNNPLPKPPPKPRKSLLTPKPKEKRPAESLPPNGSARPKKVMRPEVHLTDSPVSTIRMPGSKGKSGKATVTELQAISDAIETYKDAWGTTQQHVISLIHGAAFSTEAQEFWKHISASLPYLPIRSLRETCRRNFHTFEARGSWTEDQDEELRSFYGRYPGKWKKIGAALNRFPEDCRDRWKNYLVCGDKIGKGVWSLAEEEKLRIAVSECLDILSRKHQETDMIPIEEKIDWDIVSQKLGRTRGRLQCFTKWKRIKDKPASASATPKQRVNRKPREQKNLASSNPKKPRKLKKPELSTEVVIESSDEDHHEKDAAEDDTPRIRVPANHQSNGEDSVEMKEIEESEEEVLLESKLAKSSDQRAKSTPISQEEGSIQESSDKDIGNESYIPAAQVRKRALKYKTQDRLVGNAFEEDKTDPISDDEILYESHNASSQRQKRGPKSQNKDRGKVINQKIIPESSDVDEESEKDGSRHVVDETDEENISNPQQHREESIDLGDYSTNVPSSHVDTDNDIAITSSLDLDQQPPVATLNSTLNGGNYASNQEIETSSPEITPKMKRTTVNGHNNSRHVNTDDSDSADSSDDDSVGSIRATPIYRSTQSKANLSSGRMQLPGRKLSYI</sequence>
<evidence type="ECO:0000313" key="7">
    <source>
        <dbReference type="EMBL" id="RFU33495.1"/>
    </source>
</evidence>
<evidence type="ECO:0000259" key="6">
    <source>
        <dbReference type="PROSITE" id="PS51294"/>
    </source>
</evidence>
<evidence type="ECO:0000256" key="4">
    <source>
        <dbReference type="SAM" id="MobiDB-lite"/>
    </source>
</evidence>
<proteinExistence type="predicted"/>
<feature type="compositionally biased region" description="Polar residues" evidence="4">
    <location>
        <begin position="1272"/>
        <end position="1285"/>
    </location>
</feature>
<feature type="region of interest" description="Disordered" evidence="4">
    <location>
        <begin position="192"/>
        <end position="244"/>
    </location>
</feature>
<feature type="compositionally biased region" description="Acidic residues" evidence="4">
    <location>
        <begin position="580"/>
        <end position="590"/>
    </location>
</feature>
<dbReference type="SUPFAM" id="SSF46689">
    <property type="entry name" value="Homeodomain-like"/>
    <property type="match status" value="1"/>
</dbReference>
<evidence type="ECO:0000313" key="8">
    <source>
        <dbReference type="Proteomes" id="UP000258309"/>
    </source>
</evidence>
<dbReference type="PROSITE" id="PS50090">
    <property type="entry name" value="MYB_LIKE"/>
    <property type="match status" value="2"/>
</dbReference>
<evidence type="ECO:0000259" key="5">
    <source>
        <dbReference type="PROSITE" id="PS50090"/>
    </source>
</evidence>
<dbReference type="Gene3D" id="1.10.10.60">
    <property type="entry name" value="Homeodomain-like"/>
    <property type="match status" value="2"/>
</dbReference>
<dbReference type="GO" id="GO:0000976">
    <property type="term" value="F:transcription cis-regulatory region binding"/>
    <property type="evidence" value="ECO:0007669"/>
    <property type="project" value="TreeGrafter"/>
</dbReference>
<protein>
    <submittedName>
        <fullName evidence="7">Uncharacterized protein</fullName>
    </submittedName>
</protein>
<feature type="compositionally biased region" description="Low complexity" evidence="4">
    <location>
        <begin position="1043"/>
        <end position="1052"/>
    </location>
</feature>
<dbReference type="PANTHER" id="PTHR46380">
    <property type="entry name" value="CYCLIN-D-BINDING MYB-LIKE TRANSCRIPTION FACTOR 1"/>
    <property type="match status" value="1"/>
</dbReference>
<dbReference type="STRING" id="5539.A0A3E2HJL1"/>
<feature type="region of interest" description="Disordered" evidence="4">
    <location>
        <begin position="1078"/>
        <end position="1296"/>
    </location>
</feature>
<feature type="compositionally biased region" description="Polar residues" evidence="4">
    <location>
        <begin position="69"/>
        <end position="80"/>
    </location>
</feature>
<feature type="compositionally biased region" description="Acidic residues" evidence="4">
    <location>
        <begin position="1250"/>
        <end position="1262"/>
    </location>
</feature>
<evidence type="ECO:0000256" key="3">
    <source>
        <dbReference type="ARBA" id="ARBA00023242"/>
    </source>
</evidence>
<feature type="compositionally biased region" description="Basic and acidic residues" evidence="4">
    <location>
        <begin position="272"/>
        <end position="288"/>
    </location>
</feature>
<feature type="compositionally biased region" description="Low complexity" evidence="4">
    <location>
        <begin position="222"/>
        <end position="237"/>
    </location>
</feature>
<feature type="compositionally biased region" description="Basic residues" evidence="4">
    <location>
        <begin position="296"/>
        <end position="311"/>
    </location>
</feature>